<dbReference type="AlphaFoldDB" id="A0A7W9IM13"/>
<feature type="region of interest" description="Disordered" evidence="1">
    <location>
        <begin position="1"/>
        <end position="33"/>
    </location>
</feature>
<dbReference type="EMBL" id="JACHMP010000001">
    <property type="protein sequence ID" value="MBB5823230.1"/>
    <property type="molecule type" value="Genomic_DNA"/>
</dbReference>
<dbReference type="InterPro" id="IPR027304">
    <property type="entry name" value="Trigger_fact/SurA_dom_sf"/>
</dbReference>
<dbReference type="InterPro" id="IPR030985">
    <property type="entry name" value="PpiC-rel_mature"/>
</dbReference>
<reference evidence="2 3" key="1">
    <citation type="submission" date="2020-08" db="EMBL/GenBank/DDBJ databases">
        <title>Sequencing the genomes of 1000 actinobacteria strains.</title>
        <authorList>
            <person name="Klenk H.-P."/>
        </authorList>
    </citation>
    <scope>NUCLEOTIDE SEQUENCE [LARGE SCALE GENOMIC DNA]</scope>
    <source>
        <strain evidence="2 3">DSM 46887</strain>
    </source>
</reference>
<evidence type="ECO:0000313" key="2">
    <source>
        <dbReference type="EMBL" id="MBB5823230.1"/>
    </source>
</evidence>
<feature type="compositionally biased region" description="Low complexity" evidence="1">
    <location>
        <begin position="391"/>
        <end position="404"/>
    </location>
</feature>
<evidence type="ECO:0000256" key="1">
    <source>
        <dbReference type="SAM" id="MobiDB-lite"/>
    </source>
</evidence>
<proteinExistence type="predicted"/>
<name>A0A7W9IM13_9ACTN</name>
<dbReference type="NCBIfam" id="TIGR04500">
    <property type="entry name" value="PpiC_rel_mature"/>
    <property type="match status" value="1"/>
</dbReference>
<feature type="region of interest" description="Disordered" evidence="1">
    <location>
        <begin position="390"/>
        <end position="411"/>
    </location>
</feature>
<comment type="caution">
    <text evidence="2">The sequence shown here is derived from an EMBL/GenBank/DDBJ whole genome shotgun (WGS) entry which is preliminary data.</text>
</comment>
<protein>
    <submittedName>
        <fullName evidence="2">Putative peptide maturation system protein</fullName>
    </submittedName>
</protein>
<feature type="compositionally biased region" description="Pro residues" evidence="1">
    <location>
        <begin position="1"/>
        <end position="10"/>
    </location>
</feature>
<gene>
    <name evidence="2" type="ORF">F4562_006292</name>
</gene>
<keyword evidence="3" id="KW-1185">Reference proteome</keyword>
<sequence length="411" mass="44477">MVSLPPPDSSPLPASASPASPPPASSPSSLPGGRLLSDVLAHLHRLRDEEPVTARRLTTELRRAHPDVPMRLVWQQDFPGGPFHYDMLITAGDGTVSVAFAPDRALPWPLRGSRHAGEHVLLRVDGEDVTVEQAMTVLDVLWADPSLTTRLVNAALVEQELARHPVELPAAELQEAMDAFRRARGLLTVEATRAWMAERGVGDARLEEIVTAEASVARLRTRLVGGAVEDAFAADSRGWDGLRVLRARYADHEAARAAVARHAGVDREPMADREPIADRGDADRGDADVLASMIAEVLEHGADVRVERVRRRDLGPGAAGAGVGDLLGPQGREPAVTRVLEVHSAELDHVTRREIERVLFDRWLMRRRAEARLEWLWGTVPRTVALNEALRGPAGSGPARSAAGQDVGGDP</sequence>
<dbReference type="RefSeq" id="WP_184540255.1">
    <property type="nucleotide sequence ID" value="NZ_JACHMP010000001.1"/>
</dbReference>
<accession>A0A7W9IM13</accession>
<dbReference type="Proteomes" id="UP000540685">
    <property type="component" value="Unassembled WGS sequence"/>
</dbReference>
<organism evidence="2 3">
    <name type="scientific">Streptosporangium becharense</name>
    <dbReference type="NCBI Taxonomy" id="1816182"/>
    <lineage>
        <taxon>Bacteria</taxon>
        <taxon>Bacillati</taxon>
        <taxon>Actinomycetota</taxon>
        <taxon>Actinomycetes</taxon>
        <taxon>Streptosporangiales</taxon>
        <taxon>Streptosporangiaceae</taxon>
        <taxon>Streptosporangium</taxon>
    </lineage>
</organism>
<dbReference type="SUPFAM" id="SSF109998">
    <property type="entry name" value="Triger factor/SurA peptide-binding domain-like"/>
    <property type="match status" value="1"/>
</dbReference>
<evidence type="ECO:0000313" key="3">
    <source>
        <dbReference type="Proteomes" id="UP000540685"/>
    </source>
</evidence>